<protein>
    <submittedName>
        <fullName evidence="2">Uncharacterized protein</fullName>
    </submittedName>
</protein>
<proteinExistence type="predicted"/>
<feature type="chain" id="PRO_5043417558" evidence="1">
    <location>
        <begin position="17"/>
        <end position="140"/>
    </location>
</feature>
<evidence type="ECO:0000313" key="3">
    <source>
        <dbReference type="Proteomes" id="UP001066276"/>
    </source>
</evidence>
<dbReference type="AlphaFoldDB" id="A0AAV7MKR4"/>
<dbReference type="EMBL" id="JANPWB010000013">
    <property type="protein sequence ID" value="KAJ1103644.1"/>
    <property type="molecule type" value="Genomic_DNA"/>
</dbReference>
<feature type="signal peptide" evidence="1">
    <location>
        <begin position="1"/>
        <end position="16"/>
    </location>
</feature>
<keyword evidence="1" id="KW-0732">Signal</keyword>
<name>A0AAV7MKR4_PLEWA</name>
<reference evidence="2" key="1">
    <citation type="journal article" date="2022" name="bioRxiv">
        <title>Sequencing and chromosome-scale assembly of the giantPleurodeles waltlgenome.</title>
        <authorList>
            <person name="Brown T."/>
            <person name="Elewa A."/>
            <person name="Iarovenko S."/>
            <person name="Subramanian E."/>
            <person name="Araus A.J."/>
            <person name="Petzold A."/>
            <person name="Susuki M."/>
            <person name="Suzuki K.-i.T."/>
            <person name="Hayashi T."/>
            <person name="Toyoda A."/>
            <person name="Oliveira C."/>
            <person name="Osipova E."/>
            <person name="Leigh N.D."/>
            <person name="Simon A."/>
            <person name="Yun M.H."/>
        </authorList>
    </citation>
    <scope>NUCLEOTIDE SEQUENCE</scope>
    <source>
        <strain evidence="2">20211129_DDA</strain>
        <tissue evidence="2">Liver</tissue>
    </source>
</reference>
<dbReference type="Proteomes" id="UP001066276">
    <property type="component" value="Chromosome 9"/>
</dbReference>
<keyword evidence="3" id="KW-1185">Reference proteome</keyword>
<comment type="caution">
    <text evidence="2">The sequence shown here is derived from an EMBL/GenBank/DDBJ whole genome shotgun (WGS) entry which is preliminary data.</text>
</comment>
<sequence>MKLACCLNLLVRGAACKVLEVLSNISCGAGWQIRSLWQRFIFGESDSKETRRLSLLAVTALRSIAAVQFSVVPAWVSAGELLRCVVAAQLGAAEQESCCGVWRQPSSVQRNRRAAAASSGNPASLCGSTLVPGARRLRSV</sequence>
<gene>
    <name evidence="2" type="ORF">NDU88_001065</name>
</gene>
<accession>A0AAV7MKR4</accession>
<evidence type="ECO:0000256" key="1">
    <source>
        <dbReference type="SAM" id="SignalP"/>
    </source>
</evidence>
<evidence type="ECO:0000313" key="2">
    <source>
        <dbReference type="EMBL" id="KAJ1103644.1"/>
    </source>
</evidence>
<organism evidence="2 3">
    <name type="scientific">Pleurodeles waltl</name>
    <name type="common">Iberian ribbed newt</name>
    <dbReference type="NCBI Taxonomy" id="8319"/>
    <lineage>
        <taxon>Eukaryota</taxon>
        <taxon>Metazoa</taxon>
        <taxon>Chordata</taxon>
        <taxon>Craniata</taxon>
        <taxon>Vertebrata</taxon>
        <taxon>Euteleostomi</taxon>
        <taxon>Amphibia</taxon>
        <taxon>Batrachia</taxon>
        <taxon>Caudata</taxon>
        <taxon>Salamandroidea</taxon>
        <taxon>Salamandridae</taxon>
        <taxon>Pleurodelinae</taxon>
        <taxon>Pleurodeles</taxon>
    </lineage>
</organism>